<feature type="repeat" description="ANK" evidence="1">
    <location>
        <begin position="116"/>
        <end position="148"/>
    </location>
</feature>
<dbReference type="PANTHER" id="PTHR24133:SF40">
    <property type="entry name" value="ANKYRIN REPEAT DOMAIN 44"/>
    <property type="match status" value="1"/>
</dbReference>
<dbReference type="Proteomes" id="UP000078046">
    <property type="component" value="Unassembled WGS sequence"/>
</dbReference>
<keyword evidence="3" id="KW-1185">Reference proteome</keyword>
<evidence type="ECO:0000313" key="3">
    <source>
        <dbReference type="Proteomes" id="UP000078046"/>
    </source>
</evidence>
<dbReference type="InterPro" id="IPR002110">
    <property type="entry name" value="Ankyrin_rpt"/>
</dbReference>
<evidence type="ECO:0000313" key="2">
    <source>
        <dbReference type="EMBL" id="OAF68784.1"/>
    </source>
</evidence>
<dbReference type="SMART" id="SM00248">
    <property type="entry name" value="ANK"/>
    <property type="match status" value="5"/>
</dbReference>
<dbReference type="AlphaFoldDB" id="A0A177B5U0"/>
<dbReference type="Gene3D" id="1.25.40.20">
    <property type="entry name" value="Ankyrin repeat-containing domain"/>
    <property type="match status" value="2"/>
</dbReference>
<dbReference type="OrthoDB" id="6222060at2759"/>
<dbReference type="PANTHER" id="PTHR24133">
    <property type="entry name" value="ANKYRIN DOMAIN-CONTAINING"/>
    <property type="match status" value="1"/>
</dbReference>
<dbReference type="InterPro" id="IPR052391">
    <property type="entry name" value="E3_Ligase-Neurotoxin"/>
</dbReference>
<feature type="repeat" description="ANK" evidence="1">
    <location>
        <begin position="182"/>
        <end position="214"/>
    </location>
</feature>
<accession>A0A177B5U0</accession>
<feature type="repeat" description="ANK" evidence="1">
    <location>
        <begin position="149"/>
        <end position="181"/>
    </location>
</feature>
<proteinExistence type="predicted"/>
<dbReference type="SUPFAM" id="SSF48403">
    <property type="entry name" value="Ankyrin repeat"/>
    <property type="match status" value="1"/>
</dbReference>
<sequence length="315" mass="35596">MKNMIFRKEKSIMMYESNILEQVILGNVDAVNRTINEEDGRSWNKTDVLGLNLLQHATVKGNCKMIKCLLDKKLNPNSIDKCYKNTPLHEAVKNGYSQTVNLLLEFGANVNFPNKMGMRPLHLSAQKGHSQCCRNLIKFGANTNLVNIYKDTSLHIASKHNHSTIVKILLTAGSQINAQNKNGDTALHFAVTLLHSKIVTILLQNGANENIKNKQKISPLQIAISMGNEKLMRPPGFEIDIEPVHIKKQCLIPLSYLNITKKLKSNRLSKNIRVIFNLKKFKPKIFKKNKKLYSVKCIKPFIPLNAFNVSNCVVI</sequence>
<dbReference type="PROSITE" id="PS50297">
    <property type="entry name" value="ANK_REP_REGION"/>
    <property type="match status" value="4"/>
</dbReference>
<name>A0A177B5U0_9BILA</name>
<gene>
    <name evidence="2" type="ORF">A3Q56_03470</name>
</gene>
<organism evidence="2 3">
    <name type="scientific">Intoshia linei</name>
    <dbReference type="NCBI Taxonomy" id="1819745"/>
    <lineage>
        <taxon>Eukaryota</taxon>
        <taxon>Metazoa</taxon>
        <taxon>Spiralia</taxon>
        <taxon>Lophotrochozoa</taxon>
        <taxon>Mesozoa</taxon>
        <taxon>Orthonectida</taxon>
        <taxon>Rhopaluridae</taxon>
        <taxon>Intoshia</taxon>
    </lineage>
</organism>
<dbReference type="PRINTS" id="PR01415">
    <property type="entry name" value="ANKYRIN"/>
</dbReference>
<dbReference type="EMBL" id="LWCA01000387">
    <property type="protein sequence ID" value="OAF68784.1"/>
    <property type="molecule type" value="Genomic_DNA"/>
</dbReference>
<evidence type="ECO:0000256" key="1">
    <source>
        <dbReference type="PROSITE-ProRule" id="PRU00023"/>
    </source>
</evidence>
<feature type="repeat" description="ANK" evidence="1">
    <location>
        <begin position="83"/>
        <end position="115"/>
    </location>
</feature>
<dbReference type="Pfam" id="PF12796">
    <property type="entry name" value="Ank_2"/>
    <property type="match status" value="1"/>
</dbReference>
<dbReference type="PROSITE" id="PS50088">
    <property type="entry name" value="ANK_REPEAT"/>
    <property type="match status" value="4"/>
</dbReference>
<protein>
    <submittedName>
        <fullName evidence="2">Ankyrin repeat domain-containing protein 23</fullName>
    </submittedName>
</protein>
<dbReference type="Pfam" id="PF00023">
    <property type="entry name" value="Ank"/>
    <property type="match status" value="1"/>
</dbReference>
<reference evidence="2 3" key="1">
    <citation type="submission" date="2016-04" db="EMBL/GenBank/DDBJ databases">
        <title>The genome of Intoshia linei affirms orthonectids as highly simplified spiralians.</title>
        <authorList>
            <person name="Mikhailov K.V."/>
            <person name="Slusarev G.S."/>
            <person name="Nikitin M.A."/>
            <person name="Logacheva M.D."/>
            <person name="Penin A."/>
            <person name="Aleoshin V."/>
            <person name="Panchin Y.V."/>
        </authorList>
    </citation>
    <scope>NUCLEOTIDE SEQUENCE [LARGE SCALE GENOMIC DNA]</scope>
    <source>
        <strain evidence="2">Intl2013</strain>
        <tissue evidence="2">Whole animal</tissue>
    </source>
</reference>
<comment type="caution">
    <text evidence="2">The sequence shown here is derived from an EMBL/GenBank/DDBJ whole genome shotgun (WGS) entry which is preliminary data.</text>
</comment>
<dbReference type="InterPro" id="IPR036770">
    <property type="entry name" value="Ankyrin_rpt-contain_sf"/>
</dbReference>
<keyword evidence="1" id="KW-0040">ANK repeat</keyword>